<name>A0ABS2NUT0_9BACI</name>
<gene>
    <name evidence="3" type="ORF">JOC95_000258</name>
</gene>
<evidence type="ECO:0000256" key="1">
    <source>
        <dbReference type="ARBA" id="ARBA00023125"/>
    </source>
</evidence>
<keyword evidence="1" id="KW-0238">DNA-binding</keyword>
<dbReference type="Pfam" id="PF01381">
    <property type="entry name" value="HTH_3"/>
    <property type="match status" value="1"/>
</dbReference>
<dbReference type="SUPFAM" id="SSF47413">
    <property type="entry name" value="lambda repressor-like DNA-binding domains"/>
    <property type="match status" value="1"/>
</dbReference>
<feature type="domain" description="HTH cro/C1-type" evidence="2">
    <location>
        <begin position="10"/>
        <end position="64"/>
    </location>
</feature>
<evidence type="ECO:0000259" key="2">
    <source>
        <dbReference type="PROSITE" id="PS50943"/>
    </source>
</evidence>
<comment type="caution">
    <text evidence="3">The sequence shown here is derived from an EMBL/GenBank/DDBJ whole genome shotgun (WGS) entry which is preliminary data.</text>
</comment>
<accession>A0ABS2NUT0</accession>
<dbReference type="PANTHER" id="PTHR46558">
    <property type="entry name" value="TRACRIPTIONAL REGULATORY PROTEIN-RELATED-RELATED"/>
    <property type="match status" value="1"/>
</dbReference>
<evidence type="ECO:0000313" key="3">
    <source>
        <dbReference type="EMBL" id="MBM7618416.1"/>
    </source>
</evidence>
<reference evidence="3 4" key="1">
    <citation type="submission" date="2021-01" db="EMBL/GenBank/DDBJ databases">
        <title>Genomic Encyclopedia of Type Strains, Phase IV (KMG-IV): sequencing the most valuable type-strain genomes for metagenomic binning, comparative biology and taxonomic classification.</title>
        <authorList>
            <person name="Goeker M."/>
        </authorList>
    </citation>
    <scope>NUCLEOTIDE SEQUENCE [LARGE SCALE GENOMIC DNA]</scope>
    <source>
        <strain evidence="3 4">DSM 25879</strain>
    </source>
</reference>
<proteinExistence type="predicted"/>
<evidence type="ECO:0000313" key="4">
    <source>
        <dbReference type="Proteomes" id="UP000737402"/>
    </source>
</evidence>
<dbReference type="InterPro" id="IPR001387">
    <property type="entry name" value="Cro/C1-type_HTH"/>
</dbReference>
<protein>
    <submittedName>
        <fullName evidence="3">Transcriptional regulator with XRE-family HTH domain</fullName>
    </submittedName>
</protein>
<dbReference type="InterPro" id="IPR010982">
    <property type="entry name" value="Lambda_DNA-bd_dom_sf"/>
</dbReference>
<dbReference type="PANTHER" id="PTHR46558:SF13">
    <property type="entry name" value="HTH-TYPE TRANSCRIPTIONAL REGULATOR IMMR"/>
    <property type="match status" value="1"/>
</dbReference>
<organism evidence="3 4">
    <name type="scientific">Sutcliffiella tianshenii</name>
    <dbReference type="NCBI Taxonomy" id="1463404"/>
    <lineage>
        <taxon>Bacteria</taxon>
        <taxon>Bacillati</taxon>
        <taxon>Bacillota</taxon>
        <taxon>Bacilli</taxon>
        <taxon>Bacillales</taxon>
        <taxon>Bacillaceae</taxon>
        <taxon>Sutcliffiella</taxon>
    </lineage>
</organism>
<dbReference type="RefSeq" id="WP_204412683.1">
    <property type="nucleotide sequence ID" value="NZ_JAFBED010000001.1"/>
</dbReference>
<dbReference type="PROSITE" id="PS50943">
    <property type="entry name" value="HTH_CROC1"/>
    <property type="match status" value="1"/>
</dbReference>
<dbReference type="Proteomes" id="UP000737402">
    <property type="component" value="Unassembled WGS sequence"/>
</dbReference>
<dbReference type="SMART" id="SM00530">
    <property type="entry name" value="HTH_XRE"/>
    <property type="match status" value="1"/>
</dbReference>
<dbReference type="CDD" id="cd00093">
    <property type="entry name" value="HTH_XRE"/>
    <property type="match status" value="1"/>
</dbReference>
<dbReference type="EMBL" id="JAFBED010000001">
    <property type="protein sequence ID" value="MBM7618416.1"/>
    <property type="molecule type" value="Genomic_DNA"/>
</dbReference>
<dbReference type="Gene3D" id="1.10.260.40">
    <property type="entry name" value="lambda repressor-like DNA-binding domains"/>
    <property type="match status" value="1"/>
</dbReference>
<sequence>MKESPVSRNIKTFRDQNGWSQLQLAEELNRSRATISKWETGNETPNMEALIQLSNIFDVSIDYLVGNHHQQDAYVKEFNRLYQLQKTDDELLEVVDYLKQNPKFKKSLHMYTKLNVKYQKTIEKNFRTLVEDLS</sequence>
<keyword evidence="4" id="KW-1185">Reference proteome</keyword>